<feature type="compositionally biased region" description="Basic and acidic residues" evidence="1">
    <location>
        <begin position="143"/>
        <end position="154"/>
    </location>
</feature>
<feature type="transmembrane region" description="Helical" evidence="2">
    <location>
        <begin position="96"/>
        <end position="116"/>
    </location>
</feature>
<comment type="caution">
    <text evidence="3">The sequence shown here is derived from an EMBL/GenBank/DDBJ whole genome shotgun (WGS) entry which is preliminary data.</text>
</comment>
<keyword evidence="2" id="KW-1133">Transmembrane helix</keyword>
<keyword evidence="2" id="KW-0812">Transmembrane</keyword>
<evidence type="ECO:0000256" key="1">
    <source>
        <dbReference type="SAM" id="MobiDB-lite"/>
    </source>
</evidence>
<dbReference type="Proteomes" id="UP001522868">
    <property type="component" value="Unassembled WGS sequence"/>
</dbReference>
<reference evidence="3 4" key="1">
    <citation type="submission" date="2022-04" db="EMBL/GenBank/DDBJ databases">
        <title>Streptomyces sp. nov. LCR6-01 isolated from Lichen of Dirinaria sp.</title>
        <authorList>
            <person name="Kanchanasin P."/>
            <person name="Tanasupawat S."/>
            <person name="Phongsopitanun W."/>
        </authorList>
    </citation>
    <scope>NUCLEOTIDE SEQUENCE [LARGE SCALE GENOMIC DNA]</scope>
    <source>
        <strain evidence="3 4">LCR6-01</strain>
    </source>
</reference>
<sequence length="154" mass="15450">MALGALLYELHPLPGSPAAQCLAILAVVFALVVAVALLPWLAAVGAALLLAGVCQSVVGPARDLQLRRVLSPSLPAAGYAVSGALAGALLRWVAPSIAILAAVGLGLVLAAVGAVGERRLLWTRPLPGPRPDVQRGAGAEGAAVDRRGNAEHGQ</sequence>
<keyword evidence="4" id="KW-1185">Reference proteome</keyword>
<evidence type="ECO:0008006" key="5">
    <source>
        <dbReference type="Google" id="ProtNLM"/>
    </source>
</evidence>
<evidence type="ECO:0000313" key="4">
    <source>
        <dbReference type="Proteomes" id="UP001522868"/>
    </source>
</evidence>
<feature type="transmembrane region" description="Helical" evidence="2">
    <location>
        <begin position="22"/>
        <end position="51"/>
    </location>
</feature>
<protein>
    <recommendedName>
        <fullName evidence="5">MFS transporter</fullName>
    </recommendedName>
</protein>
<keyword evidence="2" id="KW-0472">Membrane</keyword>
<dbReference type="EMBL" id="JALPTH010000016">
    <property type="protein sequence ID" value="MCK8679163.1"/>
    <property type="molecule type" value="Genomic_DNA"/>
</dbReference>
<evidence type="ECO:0000313" key="3">
    <source>
        <dbReference type="EMBL" id="MCK8679163.1"/>
    </source>
</evidence>
<evidence type="ECO:0000256" key="2">
    <source>
        <dbReference type="SAM" id="Phobius"/>
    </source>
</evidence>
<organism evidence="3 4">
    <name type="scientific">Streptomyces lichenis</name>
    <dbReference type="NCBI Taxonomy" id="2306967"/>
    <lineage>
        <taxon>Bacteria</taxon>
        <taxon>Bacillati</taxon>
        <taxon>Actinomycetota</taxon>
        <taxon>Actinomycetes</taxon>
        <taxon>Kitasatosporales</taxon>
        <taxon>Streptomycetaceae</taxon>
        <taxon>Streptomyces</taxon>
    </lineage>
</organism>
<dbReference type="RefSeq" id="WP_248634831.1">
    <property type="nucleotide sequence ID" value="NZ_JALPTH010000016.1"/>
</dbReference>
<proteinExistence type="predicted"/>
<accession>A0ABT0ICW1</accession>
<feature type="region of interest" description="Disordered" evidence="1">
    <location>
        <begin position="131"/>
        <end position="154"/>
    </location>
</feature>
<gene>
    <name evidence="3" type="ORF">M1O15_17545</name>
</gene>
<name>A0ABT0ICW1_9ACTN</name>